<evidence type="ECO:0000256" key="9">
    <source>
        <dbReference type="ARBA" id="ARBA00022833"/>
    </source>
</evidence>
<evidence type="ECO:0000256" key="1">
    <source>
        <dbReference type="ARBA" id="ARBA00001335"/>
    </source>
</evidence>
<dbReference type="InParanoid" id="S7WDF5"/>
<keyword evidence="8 11" id="KW-0378">Hydrolase</keyword>
<evidence type="ECO:0000256" key="4">
    <source>
        <dbReference type="ARBA" id="ARBA00011965"/>
    </source>
</evidence>
<organism evidence="12 13">
    <name type="scientific">Spraguea lophii (strain 42_110)</name>
    <name type="common">Microsporidian parasite</name>
    <dbReference type="NCBI Taxonomy" id="1358809"/>
    <lineage>
        <taxon>Eukaryota</taxon>
        <taxon>Fungi</taxon>
        <taxon>Fungi incertae sedis</taxon>
        <taxon>Microsporidia</taxon>
        <taxon>Spragueidae</taxon>
        <taxon>Spraguea</taxon>
    </lineage>
</organism>
<evidence type="ECO:0000256" key="8">
    <source>
        <dbReference type="ARBA" id="ARBA00022801"/>
    </source>
</evidence>
<dbReference type="PANTHER" id="PTHR28570">
    <property type="entry name" value="ASPARTYL AMINOPEPTIDASE"/>
    <property type="match status" value="1"/>
</dbReference>
<dbReference type="GO" id="GO:0008270">
    <property type="term" value="F:zinc ion binding"/>
    <property type="evidence" value="ECO:0007669"/>
    <property type="project" value="InterPro"/>
</dbReference>
<dbReference type="SUPFAM" id="SSF53187">
    <property type="entry name" value="Zn-dependent exopeptidases"/>
    <property type="match status" value="1"/>
</dbReference>
<dbReference type="FunCoup" id="S7WDF5">
    <property type="interactions" value="125"/>
</dbReference>
<name>S7WDF5_SPRLO</name>
<keyword evidence="13" id="KW-1185">Reference proteome</keyword>
<evidence type="ECO:0000313" key="12">
    <source>
        <dbReference type="EMBL" id="EPR79777.1"/>
    </source>
</evidence>
<dbReference type="HOGENOM" id="CLU_019532_2_0_1"/>
<dbReference type="GO" id="GO:0005737">
    <property type="term" value="C:cytoplasm"/>
    <property type="evidence" value="ECO:0007669"/>
    <property type="project" value="UniProtKB-ARBA"/>
</dbReference>
<dbReference type="OMA" id="LLDTHYY"/>
<keyword evidence="6 11" id="KW-0645">Protease</keyword>
<dbReference type="PRINTS" id="PR00932">
    <property type="entry name" value="AMINO1PTASE"/>
</dbReference>
<keyword evidence="10 11" id="KW-0482">Metalloprotease</keyword>
<gene>
    <name evidence="12" type="ORF">SLOPH_1416</name>
</gene>
<evidence type="ECO:0000256" key="5">
    <source>
        <dbReference type="ARBA" id="ARBA00022438"/>
    </source>
</evidence>
<dbReference type="Gene3D" id="2.30.250.10">
    <property type="entry name" value="Aminopeptidase i, Domain 2"/>
    <property type="match status" value="1"/>
</dbReference>
<evidence type="ECO:0000256" key="3">
    <source>
        <dbReference type="ARBA" id="ARBA00008290"/>
    </source>
</evidence>
<dbReference type="VEuPathDB" id="MicrosporidiaDB:SLOPH_1416"/>
<evidence type="ECO:0000313" key="13">
    <source>
        <dbReference type="Proteomes" id="UP000014978"/>
    </source>
</evidence>
<evidence type="ECO:0000256" key="6">
    <source>
        <dbReference type="ARBA" id="ARBA00022670"/>
    </source>
</evidence>
<dbReference type="EC" id="3.4.11.21" evidence="4"/>
<dbReference type="SUPFAM" id="SSF101821">
    <property type="entry name" value="Aminopeptidase/glucanase lid domain"/>
    <property type="match status" value="1"/>
</dbReference>
<keyword evidence="5 11" id="KW-0031">Aminopeptidase</keyword>
<comment type="catalytic activity">
    <reaction evidence="1">
        <text>Release of an N-terminal aspartate or glutamate from a peptide, with a preference for aspartate.</text>
        <dbReference type="EC" id="3.4.11.21"/>
    </reaction>
</comment>
<dbReference type="GO" id="GO:0004177">
    <property type="term" value="F:aminopeptidase activity"/>
    <property type="evidence" value="ECO:0007669"/>
    <property type="project" value="UniProtKB-KW"/>
</dbReference>
<comment type="cofactor">
    <cofactor evidence="2">
        <name>Zn(2+)</name>
        <dbReference type="ChEBI" id="CHEBI:29105"/>
    </cofactor>
</comment>
<dbReference type="AlphaFoldDB" id="S7WDF5"/>
<dbReference type="OrthoDB" id="9880441at2759"/>
<dbReference type="InterPro" id="IPR001948">
    <property type="entry name" value="Peptidase_M18"/>
</dbReference>
<protein>
    <recommendedName>
        <fullName evidence="4">aspartyl aminopeptidase</fullName>
        <ecNumber evidence="4">3.4.11.21</ecNumber>
    </recommendedName>
</protein>
<keyword evidence="9 11" id="KW-0862">Zinc</keyword>
<proteinExistence type="inferred from homology"/>
<reference evidence="13" key="1">
    <citation type="journal article" date="2013" name="PLoS Genet.">
        <title>The genome of Spraguea lophii and the basis of host-microsporidian interactions.</title>
        <authorList>
            <person name="Campbell S.E."/>
            <person name="Williams T.A."/>
            <person name="Yousuf A."/>
            <person name="Soanes D.M."/>
            <person name="Paszkiewicz K.H."/>
            <person name="Williams B.A.P."/>
        </authorList>
    </citation>
    <scope>NUCLEOTIDE SEQUENCE [LARGE SCALE GENOMIC DNA]</scope>
    <source>
        <strain evidence="13">42_110</strain>
    </source>
</reference>
<sequence>MINEYLKFLKECLTPYHLEQASKPLLKDFKKIKSLKGITPGRYYTVLENEILVAFTIPTSTKTMKIYAAHSDSPVLKINPERKYKDKYTLVHTTQHGGGLWHLWYDKPLGIAGIKITKDGKKELISIDRPIAVIPSLPPHLNDGEVYKNGFMYNKDSLNAIMSIADCNIEDIVGDGLAYDLSLVSLEHPVVGGLKEEFIYASRQDNLFGTFIGLKGLEESEESESLNIIAVFADEEIGSETIHGAESNAFVDFLNKLKKELKLDDDINERSIIVSSDVAHAYNPNYSNKYVSDNPVLGKGMVIKNSTRYATNVFTTAILKDLTERYNLPLQYFNKKNSIGGGSTIGPMLVTKLGIKGVDIGPAILSMHSIKEISAVQDVISSVDFIKIFFNEKLMEIK</sequence>
<dbReference type="PANTHER" id="PTHR28570:SF3">
    <property type="entry name" value="ASPARTYL AMINOPEPTIDASE"/>
    <property type="match status" value="1"/>
</dbReference>
<evidence type="ECO:0000256" key="7">
    <source>
        <dbReference type="ARBA" id="ARBA00022723"/>
    </source>
</evidence>
<dbReference type="Proteomes" id="UP000014978">
    <property type="component" value="Unassembled WGS sequence"/>
</dbReference>
<accession>S7WDF5</accession>
<dbReference type="Pfam" id="PF02127">
    <property type="entry name" value="Peptidase_M18"/>
    <property type="match status" value="1"/>
</dbReference>
<comment type="caution">
    <text evidence="12">The sequence shown here is derived from an EMBL/GenBank/DDBJ whole genome shotgun (WGS) entry which is preliminary data.</text>
</comment>
<dbReference type="InterPro" id="IPR023358">
    <property type="entry name" value="Peptidase_M18_dom2"/>
</dbReference>
<dbReference type="EMBL" id="ATCN01000117">
    <property type="protein sequence ID" value="EPR79777.1"/>
    <property type="molecule type" value="Genomic_DNA"/>
</dbReference>
<evidence type="ECO:0000256" key="2">
    <source>
        <dbReference type="ARBA" id="ARBA00001947"/>
    </source>
</evidence>
<dbReference type="GO" id="GO:0008237">
    <property type="term" value="F:metallopeptidase activity"/>
    <property type="evidence" value="ECO:0007669"/>
    <property type="project" value="UniProtKB-KW"/>
</dbReference>
<evidence type="ECO:0000256" key="11">
    <source>
        <dbReference type="RuleBase" id="RU004386"/>
    </source>
</evidence>
<comment type="similarity">
    <text evidence="3 11">Belongs to the peptidase M18 family.</text>
</comment>
<evidence type="ECO:0000256" key="10">
    <source>
        <dbReference type="ARBA" id="ARBA00023049"/>
    </source>
</evidence>
<keyword evidence="7 11" id="KW-0479">Metal-binding</keyword>
<dbReference type="STRING" id="1358809.S7WDF5"/>
<dbReference type="Gene3D" id="3.40.630.10">
    <property type="entry name" value="Zn peptidases"/>
    <property type="match status" value="1"/>
</dbReference>
<dbReference type="GO" id="GO:0006508">
    <property type="term" value="P:proteolysis"/>
    <property type="evidence" value="ECO:0007669"/>
    <property type="project" value="UniProtKB-KW"/>
</dbReference>